<dbReference type="PROSITE" id="PS51257">
    <property type="entry name" value="PROKAR_LIPOPROTEIN"/>
    <property type="match status" value="1"/>
</dbReference>
<evidence type="ECO:0000313" key="3">
    <source>
        <dbReference type="Proteomes" id="UP001232148"/>
    </source>
</evidence>
<keyword evidence="3" id="KW-1185">Reference proteome</keyword>
<proteinExistence type="predicted"/>
<reference evidence="2" key="1">
    <citation type="submission" date="2021-06" db="EMBL/GenBank/DDBJ databases">
        <title>Comparative genomics, transcriptomics and evolutionary studies reveal genomic signatures of adaptation to plant cell wall in hemibiotrophic fungi.</title>
        <authorList>
            <consortium name="DOE Joint Genome Institute"/>
            <person name="Baroncelli R."/>
            <person name="Diaz J.F."/>
            <person name="Benocci T."/>
            <person name="Peng M."/>
            <person name="Battaglia E."/>
            <person name="Haridas S."/>
            <person name="Andreopoulos W."/>
            <person name="Labutti K."/>
            <person name="Pangilinan J."/>
            <person name="Floch G.L."/>
            <person name="Makela M.R."/>
            <person name="Henrissat B."/>
            <person name="Grigoriev I.V."/>
            <person name="Crouch J.A."/>
            <person name="De Vries R.P."/>
            <person name="Sukno S.A."/>
            <person name="Thon M.R."/>
        </authorList>
    </citation>
    <scope>NUCLEOTIDE SEQUENCE</scope>
    <source>
        <strain evidence="2">MAFF235873</strain>
    </source>
</reference>
<sequence length="71" mass="7776">MGAYVRHTRSSDLPAGSFPPPAPLSGSCKQHFATSYSTEHNACYETLAGDPHFAGDSLLTNPLRQRYLRSH</sequence>
<dbReference type="EMBL" id="MU842944">
    <property type="protein sequence ID" value="KAK2025142.1"/>
    <property type="molecule type" value="Genomic_DNA"/>
</dbReference>
<evidence type="ECO:0000313" key="2">
    <source>
        <dbReference type="EMBL" id="KAK2025142.1"/>
    </source>
</evidence>
<protein>
    <submittedName>
        <fullName evidence="2">Uncharacterized protein</fullName>
    </submittedName>
</protein>
<gene>
    <name evidence="2" type="ORF">LX32DRAFT_642966</name>
</gene>
<feature type="region of interest" description="Disordered" evidence="1">
    <location>
        <begin position="1"/>
        <end position="20"/>
    </location>
</feature>
<organism evidence="2 3">
    <name type="scientific">Colletotrichum zoysiae</name>
    <dbReference type="NCBI Taxonomy" id="1216348"/>
    <lineage>
        <taxon>Eukaryota</taxon>
        <taxon>Fungi</taxon>
        <taxon>Dikarya</taxon>
        <taxon>Ascomycota</taxon>
        <taxon>Pezizomycotina</taxon>
        <taxon>Sordariomycetes</taxon>
        <taxon>Hypocreomycetidae</taxon>
        <taxon>Glomerellales</taxon>
        <taxon>Glomerellaceae</taxon>
        <taxon>Colletotrichum</taxon>
        <taxon>Colletotrichum graminicola species complex</taxon>
    </lineage>
</organism>
<evidence type="ECO:0000256" key="1">
    <source>
        <dbReference type="SAM" id="MobiDB-lite"/>
    </source>
</evidence>
<comment type="caution">
    <text evidence="2">The sequence shown here is derived from an EMBL/GenBank/DDBJ whole genome shotgun (WGS) entry which is preliminary data.</text>
</comment>
<name>A0AAD9HB75_9PEZI</name>
<accession>A0AAD9HB75</accession>
<dbReference type="Proteomes" id="UP001232148">
    <property type="component" value="Unassembled WGS sequence"/>
</dbReference>
<dbReference type="AlphaFoldDB" id="A0AAD9HB75"/>